<dbReference type="Proteomes" id="UP000486351">
    <property type="component" value="Unassembled WGS sequence"/>
</dbReference>
<organism evidence="2 3">
    <name type="scientific">Phytophthora fragariae</name>
    <dbReference type="NCBI Taxonomy" id="53985"/>
    <lineage>
        <taxon>Eukaryota</taxon>
        <taxon>Sar</taxon>
        <taxon>Stramenopiles</taxon>
        <taxon>Oomycota</taxon>
        <taxon>Peronosporomycetes</taxon>
        <taxon>Peronosporales</taxon>
        <taxon>Peronosporaceae</taxon>
        <taxon>Phytophthora</taxon>
    </lineage>
</organism>
<comment type="caution">
    <text evidence="2">The sequence shown here is derived from an EMBL/GenBank/DDBJ whole genome shotgun (WGS) entry which is preliminary data.</text>
</comment>
<evidence type="ECO:0000313" key="3">
    <source>
        <dbReference type="Proteomes" id="UP000486351"/>
    </source>
</evidence>
<accession>A0A6G0R0W6</accession>
<evidence type="ECO:0000256" key="1">
    <source>
        <dbReference type="SAM" id="MobiDB-lite"/>
    </source>
</evidence>
<evidence type="ECO:0000313" key="2">
    <source>
        <dbReference type="EMBL" id="KAE9312503.1"/>
    </source>
</evidence>
<gene>
    <name evidence="2" type="ORF">PF008_g19952</name>
</gene>
<proteinExistence type="predicted"/>
<feature type="region of interest" description="Disordered" evidence="1">
    <location>
        <begin position="15"/>
        <end position="35"/>
    </location>
</feature>
<dbReference type="EMBL" id="QXFY01001654">
    <property type="protein sequence ID" value="KAE9312503.1"/>
    <property type="molecule type" value="Genomic_DNA"/>
</dbReference>
<sequence length="35" mass="3794">MADDEDATYLEASVFEVNSGLESDESDDGEDFAYG</sequence>
<name>A0A6G0R0W6_9STRA</name>
<reference evidence="2 3" key="1">
    <citation type="submission" date="2018-09" db="EMBL/GenBank/DDBJ databases">
        <title>Genomic investigation of the strawberry pathogen Phytophthora fragariae indicates pathogenicity is determined by transcriptional variation in three key races.</title>
        <authorList>
            <person name="Adams T.M."/>
            <person name="Armitage A.D."/>
            <person name="Sobczyk M.K."/>
            <person name="Bates H.J."/>
            <person name="Dunwell J.M."/>
            <person name="Nellist C.F."/>
            <person name="Harrison R.J."/>
        </authorList>
    </citation>
    <scope>NUCLEOTIDE SEQUENCE [LARGE SCALE GENOMIC DNA]</scope>
    <source>
        <strain evidence="2 3">NOV-77</strain>
    </source>
</reference>
<dbReference type="AlphaFoldDB" id="A0A6G0R0W6"/>
<feature type="compositionally biased region" description="Acidic residues" evidence="1">
    <location>
        <begin position="22"/>
        <end position="35"/>
    </location>
</feature>
<protein>
    <submittedName>
        <fullName evidence="2">Uncharacterized protein</fullName>
    </submittedName>
</protein>